<organism evidence="2 3">
    <name type="scientific">Parasutterella excrementihominis</name>
    <dbReference type="NCBI Taxonomy" id="487175"/>
    <lineage>
        <taxon>Bacteria</taxon>
        <taxon>Pseudomonadati</taxon>
        <taxon>Pseudomonadota</taxon>
        <taxon>Betaproteobacteria</taxon>
        <taxon>Burkholderiales</taxon>
        <taxon>Sutterellaceae</taxon>
        <taxon>Parasutterella</taxon>
    </lineage>
</organism>
<feature type="transmembrane region" description="Helical" evidence="1">
    <location>
        <begin position="530"/>
        <end position="549"/>
    </location>
</feature>
<evidence type="ECO:0008006" key="4">
    <source>
        <dbReference type="Google" id="ProtNLM"/>
    </source>
</evidence>
<feature type="transmembrane region" description="Helical" evidence="1">
    <location>
        <begin position="635"/>
        <end position="657"/>
    </location>
</feature>
<comment type="caution">
    <text evidence="2">The sequence shown here is derived from an EMBL/GenBank/DDBJ whole genome shotgun (WGS) entry which is preliminary data.</text>
</comment>
<feature type="transmembrane region" description="Helical" evidence="1">
    <location>
        <begin position="342"/>
        <end position="360"/>
    </location>
</feature>
<feature type="transmembrane region" description="Helical" evidence="1">
    <location>
        <begin position="402"/>
        <end position="421"/>
    </location>
</feature>
<accession>A0A844LFT9</accession>
<keyword evidence="1" id="KW-0472">Membrane</keyword>
<sequence length="1222" mass="124519">MSSYTVEAILTASTSQFTAGMREAMESVEKFKSTTTSLSAIGDAFMDVGSALTAGITAPVAAGVTAIIKSYADLEQAVGGVETLFKDSAATVIANSETAYTRAGVSGVKYMEQVTSFSATLLQGLGGDTAQAAAYGDKAIVQMADNSNKMGTAIGDIQNAYQGFAKDNYTMLDNLKLGYGGTQSEMARLVNESGVLNGTFEATAENVKDIPFHTLIEAIGITQDRLGITGTTAKEASETVSGSFQAMVAAGQNLVAGFGAADADVKTLMNNLKSTVEIFVQNIKRVLKNIWDNLPMAEWQKWVLAIAVGAGPVLLAIGGIIKAVSGIGSVFKTVGAVMSNPFGLALVAIAALVAGFIYAYKHSETFRNIVTSAVESVKKKFNELKTMAQPAIDAIVNSLKKLNVGAFAPLIAGIGVALVALKKLTGFKFTAFKFPALPNPFTKLAGFAKSAGSAVKGVFSGLGKSISAVFKGIGSSIATVFRGLAQSISMLNPVGVASFALGVAAVTAALVALSSIQGMVLPFLQGLADILVSLVGGVLQSFATALITLQPVMLTIATALSMLSPLIVAVGQAFAAAAPFVTALGEVVTNIVSVIVEALPSIITAISGLVTAIAGGVAQIITAITPIVQIISDTFVQVVTVITNAIVSIVEALAPFIPSITEMFSTIVTVVTQAIVQIVQALAPFIPELTAMVQAVAPVLEGIVSAFDNLISQISPIIDSITKLFKTLGEQISSILESAGGVIESFGSSVRNILDGIAGIFESIGNAAKNAGQGVKLMAQGIKMLVDLKLGDLVATLAATATGLGAMAGHASGMATLGTAMTQVGTGMTMFATGSVVAVTAMTDFGTAITVLQISLTQLPALMTTAAAGFSSFTAQAVAGVSGLSAINGPITAFKAQLMTITPALISASGGFANFSGRTLAVGAAVATITGLLGALVSRLSSASSASISMSASFSVTASSANSMASAISSGVSRATSAVRSGMTQMVSIVRSSASQMTQAGQQAGQGTAQGVTAGIRGGIGSATAAMSAMINAIRSTGMSGAGAMQYVGAMIGQGLAQGMYSAIGAVTAAANALVAQANRAAQAKAQIHSPSRLFRDEVGLFIGQGVAVGIEKSTKYVNKAMDSMFDGIDRFNMQVSDMIGDNLAYSFDAGNSSSSVEVTYRRQDTEEMGVIKEALSTIKELVGRDFVFNVNGQEFARATGDAINEYTTQKQTAIKRLGGDI</sequence>
<protein>
    <recommendedName>
        <fullName evidence="4">Tape measure protein</fullName>
    </recommendedName>
</protein>
<feature type="transmembrane region" description="Helical" evidence="1">
    <location>
        <begin position="499"/>
        <end position="524"/>
    </location>
</feature>
<name>A0A844LFT9_9BURK</name>
<feature type="transmembrane region" description="Helical" evidence="1">
    <location>
        <begin position="602"/>
        <end position="628"/>
    </location>
</feature>
<dbReference type="Proteomes" id="UP000462362">
    <property type="component" value="Unassembled WGS sequence"/>
</dbReference>
<keyword evidence="1" id="KW-1133">Transmembrane helix</keyword>
<dbReference type="InterPro" id="IPR016024">
    <property type="entry name" value="ARM-type_fold"/>
</dbReference>
<evidence type="ECO:0000313" key="2">
    <source>
        <dbReference type="EMBL" id="MTU43329.1"/>
    </source>
</evidence>
<proteinExistence type="predicted"/>
<evidence type="ECO:0000313" key="3">
    <source>
        <dbReference type="Proteomes" id="UP000462362"/>
    </source>
</evidence>
<dbReference type="SUPFAM" id="SSF48371">
    <property type="entry name" value="ARM repeat"/>
    <property type="match status" value="1"/>
</dbReference>
<dbReference type="RefSeq" id="WP_154398271.1">
    <property type="nucleotide sequence ID" value="NZ_WNCB01000052.1"/>
</dbReference>
<gene>
    <name evidence="2" type="ORF">GMD42_06790</name>
</gene>
<feature type="transmembrane region" description="Helical" evidence="1">
    <location>
        <begin position="556"/>
        <end position="582"/>
    </location>
</feature>
<feature type="transmembrane region" description="Helical" evidence="1">
    <location>
        <begin position="302"/>
        <end position="321"/>
    </location>
</feature>
<dbReference type="EMBL" id="WNCL01000016">
    <property type="protein sequence ID" value="MTU43329.1"/>
    <property type="molecule type" value="Genomic_DNA"/>
</dbReference>
<keyword evidence="1" id="KW-0812">Transmembrane</keyword>
<reference evidence="2 3" key="1">
    <citation type="journal article" date="2019" name="Nat. Med.">
        <title>A library of human gut bacterial isolates paired with longitudinal multiomics data enables mechanistic microbiome research.</title>
        <authorList>
            <person name="Poyet M."/>
            <person name="Groussin M."/>
            <person name="Gibbons S.M."/>
            <person name="Avila-Pacheco J."/>
            <person name="Jiang X."/>
            <person name="Kearney S.M."/>
            <person name="Perrotta A.R."/>
            <person name="Berdy B."/>
            <person name="Zhao S."/>
            <person name="Lieberman T.D."/>
            <person name="Swanson P.K."/>
            <person name="Smith M."/>
            <person name="Roesemann S."/>
            <person name="Alexander J.E."/>
            <person name="Rich S.A."/>
            <person name="Livny J."/>
            <person name="Vlamakis H."/>
            <person name="Clish C."/>
            <person name="Bullock K."/>
            <person name="Deik A."/>
            <person name="Scott J."/>
            <person name="Pierce K.A."/>
            <person name="Xavier R.J."/>
            <person name="Alm E.J."/>
        </authorList>
    </citation>
    <scope>NUCLEOTIDE SEQUENCE [LARGE SCALE GENOMIC DNA]</scope>
    <source>
        <strain evidence="2 3">BIOML-A2</strain>
    </source>
</reference>
<dbReference type="AlphaFoldDB" id="A0A844LFT9"/>
<evidence type="ECO:0000256" key="1">
    <source>
        <dbReference type="SAM" id="Phobius"/>
    </source>
</evidence>